<dbReference type="InterPro" id="IPR036884">
    <property type="entry name" value="2Fe-2S-bd_dom_sf"/>
</dbReference>
<comment type="catalytic activity">
    <reaction evidence="16">
        <text>xanthine + NAD(+) + H2O = urate + NADH + H(+)</text>
        <dbReference type="Rhea" id="RHEA:16669"/>
        <dbReference type="ChEBI" id="CHEBI:15377"/>
        <dbReference type="ChEBI" id="CHEBI:15378"/>
        <dbReference type="ChEBI" id="CHEBI:17712"/>
        <dbReference type="ChEBI" id="CHEBI:17775"/>
        <dbReference type="ChEBI" id="CHEBI:57540"/>
        <dbReference type="ChEBI" id="CHEBI:57945"/>
        <dbReference type="EC" id="1.17.1.4"/>
    </reaction>
</comment>
<dbReference type="PROSITE" id="PS51085">
    <property type="entry name" value="2FE2S_FER_2"/>
    <property type="match status" value="1"/>
</dbReference>
<dbReference type="EC" id="1.17.1.4" evidence="4"/>
<feature type="domain" description="FAD-binding PCMH-type" evidence="22">
    <location>
        <begin position="310"/>
        <end position="494"/>
    </location>
</feature>
<accession>A0A9W8IP68</accession>
<dbReference type="InterPro" id="IPR036010">
    <property type="entry name" value="2Fe-2S_ferredoxin-like_sf"/>
</dbReference>
<evidence type="ECO:0000256" key="3">
    <source>
        <dbReference type="ARBA" id="ARBA00006849"/>
    </source>
</evidence>
<dbReference type="SMART" id="SM01008">
    <property type="entry name" value="Ald_Xan_dh_C"/>
    <property type="match status" value="1"/>
</dbReference>
<dbReference type="Pfam" id="PF20256">
    <property type="entry name" value="MoCoBD_2"/>
    <property type="match status" value="1"/>
</dbReference>
<dbReference type="Pfam" id="PF00111">
    <property type="entry name" value="Fer2"/>
    <property type="match status" value="1"/>
</dbReference>
<dbReference type="FunFam" id="3.30.365.10:FF:000004">
    <property type="entry name" value="Xanthine dehydrogenase oxidase"/>
    <property type="match status" value="1"/>
</dbReference>
<dbReference type="EMBL" id="JANBUY010000004">
    <property type="protein sequence ID" value="KAJ2868354.1"/>
    <property type="molecule type" value="Genomic_DNA"/>
</dbReference>
<evidence type="ECO:0000256" key="6">
    <source>
        <dbReference type="ARBA" id="ARBA00022630"/>
    </source>
</evidence>
<dbReference type="SMART" id="SM01092">
    <property type="entry name" value="CO_deh_flav_C"/>
    <property type="match status" value="1"/>
</dbReference>
<dbReference type="PROSITE" id="PS51387">
    <property type="entry name" value="FAD_PCMH"/>
    <property type="match status" value="1"/>
</dbReference>
<evidence type="ECO:0000256" key="2">
    <source>
        <dbReference type="ARBA" id="ARBA00004275"/>
    </source>
</evidence>
<comment type="catalytic activity">
    <reaction evidence="17">
        <text>hypoxanthine + NAD(+) + H2O = xanthine + NADH + H(+)</text>
        <dbReference type="Rhea" id="RHEA:24670"/>
        <dbReference type="ChEBI" id="CHEBI:15377"/>
        <dbReference type="ChEBI" id="CHEBI:15378"/>
        <dbReference type="ChEBI" id="CHEBI:17368"/>
        <dbReference type="ChEBI" id="CHEBI:17712"/>
        <dbReference type="ChEBI" id="CHEBI:57540"/>
        <dbReference type="ChEBI" id="CHEBI:57945"/>
        <dbReference type="EC" id="1.17.1.4"/>
    </reaction>
</comment>
<dbReference type="InterPro" id="IPR037165">
    <property type="entry name" value="AldOxase/xan_DH_Mopterin-bd_sf"/>
</dbReference>
<dbReference type="FunFam" id="3.30.365.10:FF:000003">
    <property type="entry name" value="Aldehyde oxidase 1"/>
    <property type="match status" value="1"/>
</dbReference>
<feature type="binding site" evidence="19">
    <location>
        <position position="502"/>
    </location>
    <ligand>
        <name>FAD</name>
        <dbReference type="ChEBI" id="CHEBI:57692"/>
    </ligand>
</feature>
<evidence type="ECO:0000256" key="9">
    <source>
        <dbReference type="ARBA" id="ARBA00022827"/>
    </source>
</evidence>
<dbReference type="Gene3D" id="3.30.365.10">
    <property type="entry name" value="Aldehyde oxidase/xanthine dehydrogenase, molybdopterin binding domain"/>
    <property type="match status" value="4"/>
</dbReference>
<dbReference type="InterPro" id="IPR012675">
    <property type="entry name" value="Beta-grasp_dom_sf"/>
</dbReference>
<dbReference type="Gene3D" id="3.30.43.10">
    <property type="entry name" value="Uridine Diphospho-n-acetylenolpyruvylglucosamine Reductase, domain 2"/>
    <property type="match status" value="1"/>
</dbReference>
<dbReference type="InterPro" id="IPR016169">
    <property type="entry name" value="FAD-bd_PCMH_sub2"/>
</dbReference>
<dbReference type="GO" id="GO:0004854">
    <property type="term" value="F:xanthine dehydrogenase activity"/>
    <property type="evidence" value="ECO:0007669"/>
    <property type="project" value="UniProtKB-EC"/>
</dbReference>
<dbReference type="InterPro" id="IPR006058">
    <property type="entry name" value="2Fe2S_fd_BS"/>
</dbReference>
<dbReference type="Proteomes" id="UP001140074">
    <property type="component" value="Unassembled WGS sequence"/>
</dbReference>
<evidence type="ECO:0000256" key="19">
    <source>
        <dbReference type="PIRSR" id="PIRSR000127-2"/>
    </source>
</evidence>
<feature type="binding site" evidence="20">
    <location>
        <position position="154"/>
    </location>
    <ligand>
        <name>[2Fe-2S] cluster</name>
        <dbReference type="ChEBI" id="CHEBI:190135"/>
        <label>2</label>
    </ligand>
</feature>
<dbReference type="PIRSF" id="PIRSF000127">
    <property type="entry name" value="Xanthine_DH"/>
    <property type="match status" value="1"/>
</dbReference>
<feature type="binding site" evidence="20">
    <location>
        <position position="80"/>
    </location>
    <ligand>
        <name>[2Fe-2S] cluster</name>
        <dbReference type="ChEBI" id="CHEBI:190135"/>
        <label>1</label>
    </ligand>
</feature>
<keyword evidence="14" id="KW-0576">Peroxisome</keyword>
<feature type="binding site" evidence="20">
    <location>
        <position position="119"/>
    </location>
    <ligand>
        <name>[2Fe-2S] cluster</name>
        <dbReference type="ChEBI" id="CHEBI:190135"/>
        <label>2</label>
    </ligand>
</feature>
<dbReference type="InterPro" id="IPR002346">
    <property type="entry name" value="Mopterin_DH_FAD-bd"/>
</dbReference>
<protein>
    <recommendedName>
        <fullName evidence="4">xanthine dehydrogenase</fullName>
        <ecNumber evidence="4">1.17.1.4</ecNumber>
    </recommendedName>
</protein>
<dbReference type="PANTHER" id="PTHR45444:SF3">
    <property type="entry name" value="XANTHINE DEHYDROGENASE"/>
    <property type="match status" value="1"/>
</dbReference>
<gene>
    <name evidence="23" type="ORF">GGH94_000194</name>
</gene>
<evidence type="ECO:0000256" key="11">
    <source>
        <dbReference type="ARBA" id="ARBA00023004"/>
    </source>
</evidence>
<dbReference type="InterPro" id="IPR002888">
    <property type="entry name" value="2Fe-2S-bd"/>
</dbReference>
<keyword evidence="11 20" id="KW-0408">Iron</keyword>
<dbReference type="GO" id="GO:0005777">
    <property type="term" value="C:peroxisome"/>
    <property type="evidence" value="ECO:0007669"/>
    <property type="project" value="UniProtKB-SubCell"/>
</dbReference>
<dbReference type="SUPFAM" id="SSF56003">
    <property type="entry name" value="Molybdenum cofactor-binding domain"/>
    <property type="match status" value="1"/>
</dbReference>
<dbReference type="PROSITE" id="PS00197">
    <property type="entry name" value="2FE2S_FER_1"/>
    <property type="match status" value="1"/>
</dbReference>
<evidence type="ECO:0000256" key="18">
    <source>
        <dbReference type="PIRSR" id="PIRSR000127-1"/>
    </source>
</evidence>
<evidence type="ECO:0000313" key="23">
    <source>
        <dbReference type="EMBL" id="KAJ2868354.1"/>
    </source>
</evidence>
<comment type="caution">
    <text evidence="23">The sequence shown here is derived from an EMBL/GenBank/DDBJ whole genome shotgun (WGS) entry which is preliminary data.</text>
</comment>
<feature type="binding site" evidence="19">
    <location>
        <position position="984"/>
    </location>
    <ligand>
        <name>substrate</name>
    </ligand>
</feature>
<feature type="binding site" evidence="20">
    <location>
        <position position="982"/>
    </location>
    <ligand>
        <name>Mo-molybdopterin</name>
        <dbReference type="ChEBI" id="CHEBI:71302"/>
    </ligand>
    <ligandPart>
        <name>Mo</name>
        <dbReference type="ChEBI" id="CHEBI:28685"/>
    </ligandPart>
</feature>
<dbReference type="InterPro" id="IPR000674">
    <property type="entry name" value="Ald_Oxase/Xan_DH_a/b"/>
</dbReference>
<feature type="binding site" evidence="20">
    <location>
        <position position="837"/>
    </location>
    <ligand>
        <name>Mo-molybdopterin</name>
        <dbReference type="ChEBI" id="CHEBI:71302"/>
    </ligand>
    <ligandPart>
        <name>Mo</name>
        <dbReference type="ChEBI" id="CHEBI:28685"/>
    </ligandPart>
</feature>
<evidence type="ECO:0000256" key="4">
    <source>
        <dbReference type="ARBA" id="ARBA00013123"/>
    </source>
</evidence>
<dbReference type="InterPro" id="IPR014307">
    <property type="entry name" value="Xanthine_DH_ssu"/>
</dbReference>
<keyword evidence="12 20" id="KW-0411">Iron-sulfur</keyword>
<dbReference type="InterPro" id="IPR046867">
    <property type="entry name" value="AldOxase/xan_DH_MoCoBD2"/>
</dbReference>
<dbReference type="InterPro" id="IPR016208">
    <property type="entry name" value="Ald_Oxase/xanthine_DH-like"/>
</dbReference>
<feature type="binding site" evidence="20">
    <location>
        <position position="55"/>
    </location>
    <ligand>
        <name>[2Fe-2S] cluster</name>
        <dbReference type="ChEBI" id="CHEBI:190135"/>
        <label>1</label>
    </ligand>
</feature>
<feature type="binding site" evidence="20">
    <location>
        <position position="868"/>
    </location>
    <ligand>
        <name>Mo-molybdopterin</name>
        <dbReference type="ChEBI" id="CHEBI:71302"/>
    </ligand>
    <ligandPart>
        <name>Mo</name>
        <dbReference type="ChEBI" id="CHEBI:28685"/>
    </ligandPart>
</feature>
<dbReference type="InterPro" id="IPR016166">
    <property type="entry name" value="FAD-bd_PCMH"/>
</dbReference>
<dbReference type="FunFam" id="3.30.465.10:FF:000004">
    <property type="entry name" value="Xanthine dehydrogenase/oxidase"/>
    <property type="match status" value="1"/>
</dbReference>
<dbReference type="SUPFAM" id="SSF54292">
    <property type="entry name" value="2Fe-2S ferredoxin-like"/>
    <property type="match status" value="1"/>
</dbReference>
<evidence type="ECO:0000313" key="24">
    <source>
        <dbReference type="Proteomes" id="UP001140074"/>
    </source>
</evidence>
<dbReference type="GO" id="GO:0005506">
    <property type="term" value="F:iron ion binding"/>
    <property type="evidence" value="ECO:0007669"/>
    <property type="project" value="InterPro"/>
</dbReference>
<keyword evidence="24" id="KW-1185">Reference proteome</keyword>
<dbReference type="FunFam" id="3.90.1170.50:FF:000001">
    <property type="entry name" value="Aldehyde oxidase 1"/>
    <property type="match status" value="1"/>
</dbReference>
<comment type="subcellular location">
    <subcellularLocation>
        <location evidence="2">Peroxisome</location>
    </subcellularLocation>
</comment>
<feature type="binding site" evidence="20">
    <location>
        <position position="156"/>
    </location>
    <ligand>
        <name>[2Fe-2S] cluster</name>
        <dbReference type="ChEBI" id="CHEBI:190135"/>
        <label>2</label>
    </ligand>
</feature>
<keyword evidence="10" id="KW-0560">Oxidoreductase</keyword>
<dbReference type="SUPFAM" id="SSF47741">
    <property type="entry name" value="CO dehydrogenase ISP C-domain like"/>
    <property type="match status" value="1"/>
</dbReference>
<evidence type="ECO:0000259" key="21">
    <source>
        <dbReference type="PROSITE" id="PS51085"/>
    </source>
</evidence>
<dbReference type="GO" id="GO:0051537">
    <property type="term" value="F:2 iron, 2 sulfur cluster binding"/>
    <property type="evidence" value="ECO:0007669"/>
    <property type="project" value="UniProtKB-KW"/>
</dbReference>
<evidence type="ECO:0000256" key="7">
    <source>
        <dbReference type="ARBA" id="ARBA00022714"/>
    </source>
</evidence>
<organism evidence="23 24">
    <name type="scientific">Coemansia aciculifera</name>
    <dbReference type="NCBI Taxonomy" id="417176"/>
    <lineage>
        <taxon>Eukaryota</taxon>
        <taxon>Fungi</taxon>
        <taxon>Fungi incertae sedis</taxon>
        <taxon>Zoopagomycota</taxon>
        <taxon>Kickxellomycotina</taxon>
        <taxon>Kickxellomycetes</taxon>
        <taxon>Kickxellales</taxon>
        <taxon>Kickxellaceae</taxon>
        <taxon>Coemansia</taxon>
    </lineage>
</organism>
<dbReference type="InterPro" id="IPR016167">
    <property type="entry name" value="FAD-bd_PCMH_sub1"/>
</dbReference>
<feature type="binding site" evidence="19">
    <location>
        <position position="872"/>
    </location>
    <ligand>
        <name>substrate</name>
    </ligand>
</feature>
<dbReference type="InterPro" id="IPR036683">
    <property type="entry name" value="CO_DH_flav_C_dom_sf"/>
</dbReference>
<dbReference type="InterPro" id="IPR036856">
    <property type="entry name" value="Ald_Oxase/Xan_DH_a/b_sf"/>
</dbReference>
<dbReference type="Gene3D" id="3.10.20.30">
    <property type="match status" value="1"/>
</dbReference>
<comment type="cofactor">
    <cofactor evidence="1 19">
        <name>FAD</name>
        <dbReference type="ChEBI" id="CHEBI:57692"/>
    </cofactor>
</comment>
<dbReference type="InterPro" id="IPR008274">
    <property type="entry name" value="AldOxase/xan_DH_MoCoBD1"/>
</dbReference>
<name>A0A9W8IP68_9FUNG</name>
<evidence type="ECO:0000259" key="22">
    <source>
        <dbReference type="PROSITE" id="PS51387"/>
    </source>
</evidence>
<keyword evidence="6" id="KW-0285">Flavoprotein</keyword>
<dbReference type="Gene3D" id="1.10.150.120">
    <property type="entry name" value="[2Fe-2S]-binding domain"/>
    <property type="match status" value="1"/>
</dbReference>
<keyword evidence="8 20" id="KW-0479">Metal-binding</keyword>
<evidence type="ECO:0000256" key="15">
    <source>
        <dbReference type="ARBA" id="ARBA00034078"/>
    </source>
</evidence>
<dbReference type="Gene3D" id="3.30.465.10">
    <property type="match status" value="1"/>
</dbReference>
<evidence type="ECO:0000256" key="1">
    <source>
        <dbReference type="ARBA" id="ARBA00001974"/>
    </source>
</evidence>
<dbReference type="Pfam" id="PF01799">
    <property type="entry name" value="Fer2_2"/>
    <property type="match status" value="1"/>
</dbReference>
<dbReference type="PANTHER" id="PTHR45444">
    <property type="entry name" value="XANTHINE DEHYDROGENASE"/>
    <property type="match status" value="1"/>
</dbReference>
<feature type="binding site" evidence="20">
    <location>
        <position position="58"/>
    </location>
    <ligand>
        <name>[2Fe-2S] cluster</name>
        <dbReference type="ChEBI" id="CHEBI:190135"/>
        <label>1</label>
    </ligand>
</feature>
<keyword evidence="5 20" id="KW-0500">Molybdenum</keyword>
<evidence type="ECO:0000256" key="8">
    <source>
        <dbReference type="ARBA" id="ARBA00022723"/>
    </source>
</evidence>
<feature type="active site" description="Proton acceptor" evidence="18">
    <location>
        <position position="1334"/>
    </location>
</feature>
<feature type="domain" description="2Fe-2S ferredoxin-type" evidence="21">
    <location>
        <begin position="12"/>
        <end position="98"/>
    </location>
</feature>
<sequence length="1404" mass="152132">MSLSASDTPHGSSILFYLNGQRVVVDRPDLDMTLLQYLRSTGLTGTKLGCGEGGCGACTVMISRYDIDESRIIHASVNACLCPLATVDGKHVITVEGLGTSARPHPVQERIALLHGSQCGFCTPGFVMSLYTLLRNNPNPTEHEIEECFDGNLCRCTGYRPILDAAKTFADIAWKQGTVAADGSAHITESKTKGGCGIDGCCRLQKSPDAEVTIVHDPTKAPTSIAGGCCKGLESDSSCCKSQKRHDSGVTECNDVNQAEADKAAVISKFQRYDPTQHLIFPPFLIRYTKHTTSDTEPQMRPLDITSTDSQSWCKRYLRPLTLSGLLTALEQHPDAKLVAGNSRVGVDIKLKRSRFATQIYVNDIPELRQISETPEGITFGANITMARFERILGEFGTKYGAQRTQSLAALCKSLRYIAGSQIRNVATIAGNIVTASPISDLNPVFLAAGATLTLASASGERCVPMSEFFLGYRHTAMQPGEVLVSVTVPLNAEGEVVRAFKQAKRKEDDIAIVTCGLRVRVDENQRVVDAAFAYGGVAPTTVLAHAAAEAAVGSTWGDRSVLDRVLGACQQELQLDYAVPGGMAEYRMALTTSFLFKFWAVSCSALGITCAESLLAHELGYEERVVSKARQEYASVKDRAIVGKGVAHLAALKQVTGEARYVDDIPALAGELHVGLVLSTRAHARILSIDAEPALALSGVVRVLTARDVPGENHWNVFKDEEILPTDTVHYYGQPLALVLATTQKLAQDAARLVSVSYEDLPAVLTIRDAVAKSSFYDESRRLINGDIGAALAAADLVLEGESYCGGQEHFYMETIGAVAVPKGEDGEMDLFATTQNPSGVQMAVAEVLGVPASRIVCRVKRMGGGFGGKESRSVPIAAFAALGAHHTGRSVRISLDRNEDMQTSGQRHPFFGKWTVGVTKEGRILGLRARIYSNGGFSHDLSISVMGHALGHLDNCYRIPATDFVGRVCRTNTQSNTAFRSFGACQAMFLSESMLCEVADRLGLAVETLREINLYEPGDITPFSQKLVGWNVPRMWDQLKAKAQYNERRQAVDEFNKHSTHRKRGLTMLPTRFGTSFDVKHLNQGMALVHVYMDGSVLVAHGGTEMGQGLHTKMAMVAAETLELPLESIFISETATNAVSNTSPTAASVSSDLNGFAVYNACKELADSLRPYRERMAGEPFAKIAKAAYLDRCNLTATGHYQTPDVGYDWDKNEGLLYFYFTQGVAIAEVELDTLTGAHSTLRVDIIMDIGRSLNKAIDIGQIEGAFAQGQGWSTSEEFLYFPSTGRLFTTGPGNYKIPSALDIPRDFRVELLEGADTSALKTIFSSKGVGEPPLFLGASVFFALRDAVLAKRRQEGVSAPLHMESPATPEILRMACEDQLVQMARIPQTLKDGKTPFVIRI</sequence>
<evidence type="ECO:0000256" key="14">
    <source>
        <dbReference type="ARBA" id="ARBA00023140"/>
    </source>
</evidence>
<feature type="binding site" evidence="20">
    <location>
        <position position="50"/>
    </location>
    <ligand>
        <name>[2Fe-2S] cluster</name>
        <dbReference type="ChEBI" id="CHEBI:190135"/>
        <label>1</label>
    </ligand>
</feature>
<reference evidence="23" key="1">
    <citation type="submission" date="2022-07" db="EMBL/GenBank/DDBJ databases">
        <title>Phylogenomic reconstructions and comparative analyses of Kickxellomycotina fungi.</title>
        <authorList>
            <person name="Reynolds N.K."/>
            <person name="Stajich J.E."/>
            <person name="Barry K."/>
            <person name="Grigoriev I.V."/>
            <person name="Crous P."/>
            <person name="Smith M.E."/>
        </authorList>
    </citation>
    <scope>NUCLEOTIDE SEQUENCE</scope>
    <source>
        <strain evidence="23">RSA 476</strain>
    </source>
</reference>
<comment type="similarity">
    <text evidence="3">Belongs to the xanthine dehydrogenase family.</text>
</comment>
<feature type="binding site" evidence="20">
    <location>
        <position position="1149"/>
    </location>
    <ligand>
        <name>Mo-molybdopterin</name>
        <dbReference type="ChEBI" id="CHEBI:71302"/>
    </ligand>
    <ligandPart>
        <name>Mo</name>
        <dbReference type="ChEBI" id="CHEBI:28685"/>
    </ligandPart>
</feature>
<comment type="cofactor">
    <cofactor evidence="15">
        <name>[2Fe-2S] cluster</name>
        <dbReference type="ChEBI" id="CHEBI:190135"/>
    </cofactor>
</comment>
<dbReference type="Pfam" id="PF00941">
    <property type="entry name" value="FAD_binding_5"/>
    <property type="match status" value="1"/>
</dbReference>
<keyword evidence="13" id="KW-0520">NAD</keyword>
<dbReference type="Gene3D" id="3.30.390.50">
    <property type="entry name" value="CO dehydrogenase flavoprotein, C-terminal domain"/>
    <property type="match status" value="1"/>
</dbReference>
<dbReference type="FunFam" id="3.10.20.30:FF:000015">
    <property type="entry name" value="Aldehyde oxidase 1"/>
    <property type="match status" value="1"/>
</dbReference>
<proteinExistence type="inferred from homology"/>
<feature type="binding site" evidence="19">
    <location>
        <begin position="338"/>
        <end position="345"/>
    </location>
    <ligand>
        <name>FAD</name>
        <dbReference type="ChEBI" id="CHEBI:57692"/>
    </ligand>
</feature>
<dbReference type="SUPFAM" id="SSF55447">
    <property type="entry name" value="CO dehydrogenase flavoprotein C-terminal domain-like"/>
    <property type="match status" value="1"/>
</dbReference>
<comment type="cofactor">
    <cofactor evidence="20">
        <name>Mo-molybdopterin</name>
        <dbReference type="ChEBI" id="CHEBI:71302"/>
    </cofactor>
    <text evidence="20">Binds 1 Mo-molybdopterin (Mo-MPT) cofactor per subunit.</text>
</comment>
<keyword evidence="9 19" id="KW-0274">FAD</keyword>
<dbReference type="InterPro" id="IPR005107">
    <property type="entry name" value="CO_DH_flav_C"/>
</dbReference>
<dbReference type="SUPFAM" id="SSF54665">
    <property type="entry name" value="CO dehydrogenase molybdoprotein N-domain-like"/>
    <property type="match status" value="1"/>
</dbReference>
<evidence type="ECO:0000256" key="10">
    <source>
        <dbReference type="ARBA" id="ARBA00023002"/>
    </source>
</evidence>
<feature type="binding site" evidence="19">
    <location>
        <position position="441"/>
    </location>
    <ligand>
        <name>FAD</name>
        <dbReference type="ChEBI" id="CHEBI:57692"/>
    </ligand>
</feature>
<dbReference type="FunFam" id="3.30.365.10:FF:000001">
    <property type="entry name" value="Xanthine dehydrogenase oxidase"/>
    <property type="match status" value="1"/>
</dbReference>
<evidence type="ECO:0000256" key="5">
    <source>
        <dbReference type="ARBA" id="ARBA00022505"/>
    </source>
</evidence>
<dbReference type="NCBIfam" id="TIGR02963">
    <property type="entry name" value="xanthine_xdhA"/>
    <property type="match status" value="1"/>
</dbReference>
<evidence type="ECO:0000256" key="17">
    <source>
        <dbReference type="ARBA" id="ARBA00049517"/>
    </source>
</evidence>
<evidence type="ECO:0000256" key="16">
    <source>
        <dbReference type="ARBA" id="ARBA00049017"/>
    </source>
</evidence>
<evidence type="ECO:0000256" key="12">
    <source>
        <dbReference type="ARBA" id="ARBA00023014"/>
    </source>
</evidence>
<dbReference type="InterPro" id="IPR036318">
    <property type="entry name" value="FAD-bd_PCMH-like_sf"/>
</dbReference>
<evidence type="ECO:0000256" key="20">
    <source>
        <dbReference type="PIRSR" id="PIRSR000127-3"/>
    </source>
</evidence>
<dbReference type="InterPro" id="IPR001041">
    <property type="entry name" value="2Fe-2S_ferredoxin-type"/>
</dbReference>
<dbReference type="Pfam" id="PF02738">
    <property type="entry name" value="MoCoBD_1"/>
    <property type="match status" value="1"/>
</dbReference>
<dbReference type="Gene3D" id="3.90.1170.50">
    <property type="entry name" value="Aldehyde oxidase/xanthine dehydrogenase, a/b hammerhead"/>
    <property type="match status" value="1"/>
</dbReference>
<dbReference type="GO" id="GO:0071949">
    <property type="term" value="F:FAD binding"/>
    <property type="evidence" value="ECO:0007669"/>
    <property type="project" value="InterPro"/>
</dbReference>
<dbReference type="Pfam" id="PF01315">
    <property type="entry name" value="Ald_Xan_dh_C"/>
    <property type="match status" value="1"/>
</dbReference>
<comment type="cofactor">
    <cofactor evidence="20">
        <name>[2Fe-2S] cluster</name>
        <dbReference type="ChEBI" id="CHEBI:190135"/>
    </cofactor>
    <text evidence="20">Binds 2 [2Fe-2S] clusters.</text>
</comment>
<evidence type="ECO:0000256" key="13">
    <source>
        <dbReference type="ARBA" id="ARBA00023027"/>
    </source>
</evidence>
<dbReference type="Pfam" id="PF03450">
    <property type="entry name" value="CO_deh_flav_C"/>
    <property type="match status" value="1"/>
</dbReference>
<dbReference type="SUPFAM" id="SSF56176">
    <property type="entry name" value="FAD-binding/transporter-associated domain-like"/>
    <property type="match status" value="1"/>
</dbReference>
<feature type="binding site" evidence="19">
    <location>
        <position position="484"/>
    </location>
    <ligand>
        <name>FAD</name>
        <dbReference type="ChEBI" id="CHEBI:57692"/>
    </ligand>
</feature>
<feature type="binding site" evidence="20">
    <location>
        <position position="122"/>
    </location>
    <ligand>
        <name>[2Fe-2S] cluster</name>
        <dbReference type="ChEBI" id="CHEBI:190135"/>
        <label>2</label>
    </ligand>
</feature>
<keyword evidence="7 20" id="KW-0001">2Fe-2S</keyword>